<dbReference type="AlphaFoldDB" id="A0AAX4JAV9"/>
<organism evidence="1 2">
    <name type="scientific">Vairimorpha necatrix</name>
    <dbReference type="NCBI Taxonomy" id="6039"/>
    <lineage>
        <taxon>Eukaryota</taxon>
        <taxon>Fungi</taxon>
        <taxon>Fungi incertae sedis</taxon>
        <taxon>Microsporidia</taxon>
        <taxon>Nosematidae</taxon>
        <taxon>Vairimorpha</taxon>
    </lineage>
</organism>
<dbReference type="RefSeq" id="XP_065329225.1">
    <property type="nucleotide sequence ID" value="XM_065473153.1"/>
</dbReference>
<gene>
    <name evidence="1" type="ORF">VNE69_03291</name>
</gene>
<sequence length="699" mass="82648">MNISNFFWGILAVQGNKLAYNKIKDKLLEVIENKDYISTDPTLNYNFVHIFNYKHEEKKCMIKVRLSIWNKDEYTYHDLHIDCKNKLINDIIDEIEDICIFLLNYPSNNPIILSYEESELNTLINLDNSFTIKNVIDYIKQRNDLRKDGYEIYYENICMINSMLEKVIHRYEIFNLTLFKPESSIDVILKYVTLLEHTIRFYLKIDNKHVLFEFCIEDLFDLAAIKIKSKNYVDILILKKIIELSKLSCDNFNSFYIKEYTLPITCTANSIEILGEGHALNLEIYSDKIIFKEDDKKYVYYVRNKASYNCIERECQLELIEILKVFDAMNNSKNIKGVILIFNLLKDNNKILFLIEKIINQKGSGLNILFKFLFFINDSICKDLLNFMPTTDGLCESHYVDLSKFFYEHLSAIPGPKLYLIQICILIETERYINENDVSEDIIFRTFKDIISLLKIENNNQICGITSLFVGLDENIHLKHDSGLLTENCIIEDLKLDKNEIRINNEIIRSKLLINNKEDKKHENIRNIKKKEMEIAIKILEDCLTTKDLPEILESALYTNMECFFNDVAISSFEKELIDKSKDVIDKIFNNSLLLKNTNEEIRRYLLVRTKKEYNTSIKCYIKENIKKNKTKYLHEVLIKLLENEFEDVTNKKTICEKNYNHIRSTLQEKCIIRIFNEESEKLHDDLIKILKNQDTAFK</sequence>
<dbReference type="GeneID" id="90540887"/>
<dbReference type="Proteomes" id="UP001334084">
    <property type="component" value="Chromosome 3"/>
</dbReference>
<evidence type="ECO:0000313" key="2">
    <source>
        <dbReference type="Proteomes" id="UP001334084"/>
    </source>
</evidence>
<proteinExistence type="predicted"/>
<reference evidence="1" key="1">
    <citation type="journal article" date="2024" name="BMC Genomics">
        <title>Functional annotation of a divergent genome using sequence and structure-based similarity.</title>
        <authorList>
            <person name="Svedberg D."/>
            <person name="Winiger R.R."/>
            <person name="Berg A."/>
            <person name="Sharma H."/>
            <person name="Tellgren-Roth C."/>
            <person name="Debrunner-Vossbrinck B.A."/>
            <person name="Vossbrinck C.R."/>
            <person name="Barandun J."/>
        </authorList>
    </citation>
    <scope>NUCLEOTIDE SEQUENCE</scope>
    <source>
        <strain evidence="1">Illinois isolate</strain>
    </source>
</reference>
<dbReference type="EMBL" id="CP142728">
    <property type="protein sequence ID" value="WUR03080.1"/>
    <property type="molecule type" value="Genomic_DNA"/>
</dbReference>
<evidence type="ECO:0000313" key="1">
    <source>
        <dbReference type="EMBL" id="WUR03080.1"/>
    </source>
</evidence>
<dbReference type="KEGG" id="vnx:VNE69_03291"/>
<name>A0AAX4JAV9_9MICR</name>
<protein>
    <submittedName>
        <fullName evidence="1">Ribosome hibernation promotion factor</fullName>
    </submittedName>
</protein>
<accession>A0AAX4JAV9</accession>
<keyword evidence="2" id="KW-1185">Reference proteome</keyword>